<evidence type="ECO:0000256" key="8">
    <source>
        <dbReference type="PIRSR" id="PIRSR602401-1"/>
    </source>
</evidence>
<keyword evidence="6 8" id="KW-0408">Iron</keyword>
<keyword evidence="11" id="KW-1185">Reference proteome</keyword>
<keyword evidence="4 8" id="KW-0479">Metal-binding</keyword>
<evidence type="ECO:0000256" key="2">
    <source>
        <dbReference type="ARBA" id="ARBA00005179"/>
    </source>
</evidence>
<feature type="region of interest" description="Disordered" evidence="9">
    <location>
        <begin position="479"/>
        <end position="506"/>
    </location>
</feature>
<dbReference type="InParanoid" id="A8NIZ8"/>
<dbReference type="PANTHER" id="PTHR24305">
    <property type="entry name" value="CYTOCHROME P450"/>
    <property type="match status" value="1"/>
</dbReference>
<dbReference type="AlphaFoldDB" id="A8NIZ8"/>
<evidence type="ECO:0000313" key="10">
    <source>
        <dbReference type="EMBL" id="EAU87705.2"/>
    </source>
</evidence>
<dbReference type="InterPro" id="IPR050121">
    <property type="entry name" value="Cytochrome_P450_monoxygenase"/>
</dbReference>
<keyword evidence="5" id="KW-0560">Oxidoreductase</keyword>
<protein>
    <submittedName>
        <fullName evidence="10">High nitrogen upregulated cytochrome P450 monooxygenase 2</fullName>
    </submittedName>
</protein>
<dbReference type="Pfam" id="PF00067">
    <property type="entry name" value="p450"/>
    <property type="match status" value="1"/>
</dbReference>
<comment type="similarity">
    <text evidence="3">Belongs to the cytochrome P450 family.</text>
</comment>
<dbReference type="PANTHER" id="PTHR24305:SF187">
    <property type="entry name" value="P450, PUTATIVE (EUROFUNG)-RELATED"/>
    <property type="match status" value="1"/>
</dbReference>
<feature type="binding site" description="axial binding residue" evidence="8">
    <location>
        <position position="529"/>
    </location>
    <ligand>
        <name>heme</name>
        <dbReference type="ChEBI" id="CHEBI:30413"/>
    </ligand>
    <ligandPart>
        <name>Fe</name>
        <dbReference type="ChEBI" id="CHEBI:18248"/>
    </ligandPart>
</feature>
<dbReference type="RefSeq" id="XP_001834110.2">
    <property type="nucleotide sequence ID" value="XM_001834058.2"/>
</dbReference>
<dbReference type="CDD" id="cd11061">
    <property type="entry name" value="CYP67-like"/>
    <property type="match status" value="1"/>
</dbReference>
<dbReference type="Gene3D" id="1.10.630.10">
    <property type="entry name" value="Cytochrome P450"/>
    <property type="match status" value="1"/>
</dbReference>
<name>A8NIZ8_COPC7</name>
<dbReference type="eggNOG" id="KOG0158">
    <property type="taxonomic scope" value="Eukaryota"/>
</dbReference>
<dbReference type="GO" id="GO:0004497">
    <property type="term" value="F:monooxygenase activity"/>
    <property type="evidence" value="ECO:0007669"/>
    <property type="project" value="UniProtKB-KW"/>
</dbReference>
<evidence type="ECO:0000256" key="1">
    <source>
        <dbReference type="ARBA" id="ARBA00001971"/>
    </source>
</evidence>
<evidence type="ECO:0000256" key="3">
    <source>
        <dbReference type="ARBA" id="ARBA00010617"/>
    </source>
</evidence>
<dbReference type="HOGENOM" id="CLU_001570_14_10_1"/>
<organism evidence="10 11">
    <name type="scientific">Coprinopsis cinerea (strain Okayama-7 / 130 / ATCC MYA-4618 / FGSC 9003)</name>
    <name type="common">Inky cap fungus</name>
    <name type="synonym">Hormographiella aspergillata</name>
    <dbReference type="NCBI Taxonomy" id="240176"/>
    <lineage>
        <taxon>Eukaryota</taxon>
        <taxon>Fungi</taxon>
        <taxon>Dikarya</taxon>
        <taxon>Basidiomycota</taxon>
        <taxon>Agaricomycotina</taxon>
        <taxon>Agaricomycetes</taxon>
        <taxon>Agaricomycetidae</taxon>
        <taxon>Agaricales</taxon>
        <taxon>Agaricineae</taxon>
        <taxon>Psathyrellaceae</taxon>
        <taxon>Coprinopsis</taxon>
    </lineage>
</organism>
<keyword evidence="8" id="KW-0349">Heme</keyword>
<dbReference type="InterPro" id="IPR002401">
    <property type="entry name" value="Cyt_P450_E_grp-I"/>
</dbReference>
<dbReference type="PRINTS" id="PR00463">
    <property type="entry name" value="EP450I"/>
</dbReference>
<dbReference type="Proteomes" id="UP000001861">
    <property type="component" value="Unassembled WGS sequence"/>
</dbReference>
<evidence type="ECO:0000256" key="6">
    <source>
        <dbReference type="ARBA" id="ARBA00023004"/>
    </source>
</evidence>
<keyword evidence="7 10" id="KW-0503">Monooxygenase</keyword>
<dbReference type="EMBL" id="AACS02000010">
    <property type="protein sequence ID" value="EAU87705.2"/>
    <property type="molecule type" value="Genomic_DNA"/>
</dbReference>
<evidence type="ECO:0000256" key="4">
    <source>
        <dbReference type="ARBA" id="ARBA00022723"/>
    </source>
</evidence>
<dbReference type="OrthoDB" id="6692864at2759"/>
<dbReference type="KEGG" id="cci:CC1G_08741"/>
<dbReference type="PRINTS" id="PR00385">
    <property type="entry name" value="P450"/>
</dbReference>
<reference evidence="10 11" key="1">
    <citation type="journal article" date="2010" name="Proc. Natl. Acad. Sci. U.S.A.">
        <title>Insights into evolution of multicellular fungi from the assembled chromosomes of the mushroom Coprinopsis cinerea (Coprinus cinereus).</title>
        <authorList>
            <person name="Stajich J.E."/>
            <person name="Wilke S.K."/>
            <person name="Ahren D."/>
            <person name="Au C.H."/>
            <person name="Birren B.W."/>
            <person name="Borodovsky M."/>
            <person name="Burns C."/>
            <person name="Canback B."/>
            <person name="Casselton L.A."/>
            <person name="Cheng C.K."/>
            <person name="Deng J."/>
            <person name="Dietrich F.S."/>
            <person name="Fargo D.C."/>
            <person name="Farman M.L."/>
            <person name="Gathman A.C."/>
            <person name="Goldberg J."/>
            <person name="Guigo R."/>
            <person name="Hoegger P.J."/>
            <person name="Hooker J.B."/>
            <person name="Huggins A."/>
            <person name="James T.Y."/>
            <person name="Kamada T."/>
            <person name="Kilaru S."/>
            <person name="Kodira C."/>
            <person name="Kues U."/>
            <person name="Kupfer D."/>
            <person name="Kwan H.S."/>
            <person name="Lomsadze A."/>
            <person name="Li W."/>
            <person name="Lilly W.W."/>
            <person name="Ma L.J."/>
            <person name="Mackey A.J."/>
            <person name="Manning G."/>
            <person name="Martin F."/>
            <person name="Muraguchi H."/>
            <person name="Natvig D.O."/>
            <person name="Palmerini H."/>
            <person name="Ramesh M.A."/>
            <person name="Rehmeyer C.J."/>
            <person name="Roe B.A."/>
            <person name="Shenoy N."/>
            <person name="Stanke M."/>
            <person name="Ter-Hovhannisyan V."/>
            <person name="Tunlid A."/>
            <person name="Velagapudi R."/>
            <person name="Vision T.J."/>
            <person name="Zeng Q."/>
            <person name="Zolan M.E."/>
            <person name="Pukkila P.J."/>
        </authorList>
    </citation>
    <scope>NUCLEOTIDE SEQUENCE [LARGE SCALE GENOMIC DNA]</scope>
    <source>
        <strain evidence="11">Okayama-7 / 130 / ATCC MYA-4618 / FGSC 9003</strain>
    </source>
</reference>
<dbReference type="InterPro" id="IPR001128">
    <property type="entry name" value="Cyt_P450"/>
</dbReference>
<feature type="compositionally biased region" description="Low complexity" evidence="9">
    <location>
        <begin position="483"/>
        <end position="498"/>
    </location>
</feature>
<comment type="pathway">
    <text evidence="2">Secondary metabolite biosynthesis.</text>
</comment>
<dbReference type="GO" id="GO:0020037">
    <property type="term" value="F:heme binding"/>
    <property type="evidence" value="ECO:0007669"/>
    <property type="project" value="InterPro"/>
</dbReference>
<evidence type="ECO:0000256" key="9">
    <source>
        <dbReference type="SAM" id="MobiDB-lite"/>
    </source>
</evidence>
<dbReference type="GeneID" id="6010615"/>
<gene>
    <name evidence="10" type="ORF">CC1G_08741</name>
</gene>
<comment type="caution">
    <text evidence="10">The sequence shown here is derived from an EMBL/GenBank/DDBJ whole genome shotgun (WGS) entry which is preliminary data.</text>
</comment>
<accession>A8NIZ8</accession>
<proteinExistence type="inferred from homology"/>
<dbReference type="GO" id="GO:0005506">
    <property type="term" value="F:iron ion binding"/>
    <property type="evidence" value="ECO:0007669"/>
    <property type="project" value="InterPro"/>
</dbReference>
<dbReference type="OMA" id="WEGRRIS"/>
<evidence type="ECO:0000256" key="7">
    <source>
        <dbReference type="ARBA" id="ARBA00023033"/>
    </source>
</evidence>
<dbReference type="VEuPathDB" id="FungiDB:CC1G_08741"/>
<sequence length="600" mass="66563">MPVLGHALAAVATHLWFKSYDPTSPRSIFSMLIFPPLTVYLLLSNQNTGLLRDSAVFYATLVASVVLYRLSPLHPLAKYPGPLLCKITKFRMAWVAAQGRNHKFYQALHKKYGSIVRVGPNELSIVDVNIMPFILGSQGMPKGPIWDGRRFGLMPDCAYDSLIDVRDLGIHAQLRKPWNEAFSSGPVKEYHQLLHKRGEELSTQLYKIATSTGASGDVPSVNLVKWINYFAFDFMGDLAFGASFNLMSEGDVDGAWKRMEDGLALPAIAGQIPWLMPMLNTLPFVTAKKDEFKDFGRHHALKRIAMNKTTNDLFYYLYDEPAVRSGVPLKERMNLVISNSLLTIVAGSDTTSTVLSCIMCCLLARKDVVARLRDELDAVFTTINDSGVPDIEIDKLLKLPYLSAVVNEGLRLAPAVPSNMQRAPEKGSGGRILGDSKIFIPEGTSVNVPAYVYHHDPRYFSPFPETFIPERWISSSAASPNRTLSTSTNHSRSTSPSSVIDDSAKSHVETKYTTSREAFIPFSYGPGNCAGKPLAMLELRFVIAILVQRFDLCYKGCRNASPEVLAGTEKAWLAGLKDAFVFTKLPLEVEVTPREDLWKV</sequence>
<dbReference type="GO" id="GO:0016705">
    <property type="term" value="F:oxidoreductase activity, acting on paired donors, with incorporation or reduction of molecular oxygen"/>
    <property type="evidence" value="ECO:0007669"/>
    <property type="project" value="InterPro"/>
</dbReference>
<evidence type="ECO:0000313" key="11">
    <source>
        <dbReference type="Proteomes" id="UP000001861"/>
    </source>
</evidence>
<dbReference type="SUPFAM" id="SSF48264">
    <property type="entry name" value="Cytochrome P450"/>
    <property type="match status" value="1"/>
</dbReference>
<dbReference type="STRING" id="240176.A8NIZ8"/>
<comment type="cofactor">
    <cofactor evidence="1 8">
        <name>heme</name>
        <dbReference type="ChEBI" id="CHEBI:30413"/>
    </cofactor>
</comment>
<dbReference type="InterPro" id="IPR036396">
    <property type="entry name" value="Cyt_P450_sf"/>
</dbReference>
<evidence type="ECO:0000256" key="5">
    <source>
        <dbReference type="ARBA" id="ARBA00023002"/>
    </source>
</evidence>